<comment type="caution">
    <text evidence="1">The sequence shown here is derived from an EMBL/GenBank/DDBJ whole genome shotgun (WGS) entry which is preliminary data.</text>
</comment>
<dbReference type="AlphaFoldDB" id="A0AAE5C516"/>
<evidence type="ECO:0000313" key="1">
    <source>
        <dbReference type="EMBL" id="NEI53233.1"/>
    </source>
</evidence>
<dbReference type="EMBL" id="WUFC01000075">
    <property type="protein sequence ID" value="NEI53233.1"/>
    <property type="molecule type" value="Genomic_DNA"/>
</dbReference>
<protein>
    <submittedName>
        <fullName evidence="1">Uncharacterized protein</fullName>
    </submittedName>
</protein>
<accession>A0AAE5C516</accession>
<gene>
    <name evidence="1" type="ORF">GR217_37235</name>
</gene>
<proteinExistence type="predicted"/>
<evidence type="ECO:0000313" key="2">
    <source>
        <dbReference type="Proteomes" id="UP000661163"/>
    </source>
</evidence>
<name>A0AAE5C516_9HYPH</name>
<organism evidence="1 2">
    <name type="scientific">Rhizobium ruizarguesonis</name>
    <dbReference type="NCBI Taxonomy" id="2081791"/>
    <lineage>
        <taxon>Bacteria</taxon>
        <taxon>Pseudomonadati</taxon>
        <taxon>Pseudomonadota</taxon>
        <taxon>Alphaproteobacteria</taxon>
        <taxon>Hyphomicrobiales</taxon>
        <taxon>Rhizobiaceae</taxon>
        <taxon>Rhizobium/Agrobacterium group</taxon>
        <taxon>Rhizobium</taxon>
    </lineage>
</organism>
<reference evidence="1 2" key="1">
    <citation type="submission" date="2019-12" db="EMBL/GenBank/DDBJ databases">
        <title>Rhizobium genotypes associated with high levels of biological nitrogen fixation by grain legumes in a temperate-maritime cropping system.</title>
        <authorList>
            <person name="Maluk M."/>
            <person name="Francesc Ferrando Molina F."/>
            <person name="Lopez Del Egido L."/>
            <person name="Lafos M."/>
            <person name="Langarica-Fuentes A."/>
            <person name="Gebre Yohannes G."/>
            <person name="Young M.W."/>
            <person name="Martin P."/>
            <person name="Gantlett R."/>
            <person name="Kenicer G."/>
            <person name="Hawes C."/>
            <person name="Begg G.S."/>
            <person name="Quilliam R.S."/>
            <person name="Squire G.R."/>
            <person name="Poole P.S."/>
            <person name="Young P.W."/>
            <person name="Iannetta P.M."/>
            <person name="James E.K."/>
        </authorList>
    </citation>
    <scope>NUCLEOTIDE SEQUENCE [LARGE SCALE GENOMIC DNA]</scope>
    <source>
        <strain evidence="1 2">JHI985</strain>
    </source>
</reference>
<dbReference type="Proteomes" id="UP000661163">
    <property type="component" value="Unassembled WGS sequence"/>
</dbReference>
<dbReference type="RefSeq" id="WP_164566619.1">
    <property type="nucleotide sequence ID" value="NZ_WUFC01000075.1"/>
</dbReference>
<sequence length="80" mass="8935">MKFTSGNLTLFEVRVLGAFVGSYFDLATALGVEADVIKNLAVQEILDKEEFPKAASGDEDRLFQAIWTDQSGRRYLRYAA</sequence>